<evidence type="ECO:0000313" key="1">
    <source>
        <dbReference type="EMBL" id="MCW1931874.1"/>
    </source>
</evidence>
<dbReference type="CDD" id="cd03801">
    <property type="entry name" value="GT4_PimA-like"/>
    <property type="match status" value="1"/>
</dbReference>
<dbReference type="Proteomes" id="UP001208938">
    <property type="component" value="Unassembled WGS sequence"/>
</dbReference>
<name>A0ABT3GWE6_9RHOB</name>
<dbReference type="InterPro" id="IPR050194">
    <property type="entry name" value="Glycosyltransferase_grp1"/>
</dbReference>
<organism evidence="1 2">
    <name type="scientific">Pararhodobacter zhoushanensis</name>
    <dbReference type="NCBI Taxonomy" id="2479545"/>
    <lineage>
        <taxon>Bacteria</taxon>
        <taxon>Pseudomonadati</taxon>
        <taxon>Pseudomonadota</taxon>
        <taxon>Alphaproteobacteria</taxon>
        <taxon>Rhodobacterales</taxon>
        <taxon>Paracoccaceae</taxon>
        <taxon>Pararhodobacter</taxon>
    </lineage>
</organism>
<dbReference type="Pfam" id="PF13692">
    <property type="entry name" value="Glyco_trans_1_4"/>
    <property type="match status" value="1"/>
</dbReference>
<reference evidence="1 2" key="1">
    <citation type="submission" date="2022-10" db="EMBL/GenBank/DDBJ databases">
        <title>Pararhodobacter sp. nov., isolated from marine algae.</title>
        <authorList>
            <person name="Choi B.J."/>
            <person name="Kim J.M."/>
            <person name="Lee J.K."/>
            <person name="Choi D.G."/>
            <person name="Jeon C.O."/>
        </authorList>
    </citation>
    <scope>NUCLEOTIDE SEQUENCE [LARGE SCALE GENOMIC DNA]</scope>
    <source>
        <strain evidence="1 2">ZQ420</strain>
    </source>
</reference>
<gene>
    <name evidence="1" type="ORF">OKW52_06265</name>
</gene>
<dbReference type="RefSeq" id="WP_264504956.1">
    <property type="nucleotide sequence ID" value="NZ_JAPDFL010000001.1"/>
</dbReference>
<dbReference type="PANTHER" id="PTHR45947">
    <property type="entry name" value="SULFOQUINOVOSYL TRANSFERASE SQD2"/>
    <property type="match status" value="1"/>
</dbReference>
<proteinExistence type="predicted"/>
<accession>A0ABT3GWE6</accession>
<sequence length="413" mass="44187">MTYPSQPRVLIVADNASARFGGEAILPLKYFTLLARRGRDVRLITHERNRAGLEELAPDLADRITYSPDTALHRWLWRIGARFPGAIRDHLFGNLMGLATGVQQRRLARGLITAGQVDLVHQPIPVSPAAPSLLHGLGVPVVIGPMNGGMSYPPGYEDFEGRASRLFVGVGRPLAGLVNRLIPGKRRAALLLVANQRTAKALPVSGPPVVELVENAVDFSLWPQPVDAPRDEGPLRLVFMGRLIRLKALDSVLTALVQTARPVTLAVLGDGPERAALEAQTRALGLTGRVTFHGFLPQTACAAHLAGADALILPSLRECGGAVVLEAMAMGRAVIASDWGGPADYLDPTCGILVPPAPREGFAQRLTMAIDILAADPAQARAMGQAGAAKVRSDYDWQKKIDTIEALYTRALS</sequence>
<protein>
    <submittedName>
        <fullName evidence="1">Glycosyltransferase family 4 protein</fullName>
    </submittedName>
</protein>
<dbReference type="Gene3D" id="3.40.50.2000">
    <property type="entry name" value="Glycogen Phosphorylase B"/>
    <property type="match status" value="2"/>
</dbReference>
<dbReference type="PANTHER" id="PTHR45947:SF3">
    <property type="entry name" value="SULFOQUINOVOSYL TRANSFERASE SQD2"/>
    <property type="match status" value="1"/>
</dbReference>
<comment type="caution">
    <text evidence="1">The sequence shown here is derived from an EMBL/GenBank/DDBJ whole genome shotgun (WGS) entry which is preliminary data.</text>
</comment>
<dbReference type="EMBL" id="JAPDFL010000001">
    <property type="protein sequence ID" value="MCW1931874.1"/>
    <property type="molecule type" value="Genomic_DNA"/>
</dbReference>
<dbReference type="SUPFAM" id="SSF53756">
    <property type="entry name" value="UDP-Glycosyltransferase/glycogen phosphorylase"/>
    <property type="match status" value="1"/>
</dbReference>
<evidence type="ECO:0000313" key="2">
    <source>
        <dbReference type="Proteomes" id="UP001208938"/>
    </source>
</evidence>
<keyword evidence="2" id="KW-1185">Reference proteome</keyword>